<evidence type="ECO:0000256" key="3">
    <source>
        <dbReference type="ARBA" id="ARBA00022692"/>
    </source>
</evidence>
<name>A0A8S1HNX5_9PELO</name>
<evidence type="ECO:0000256" key="1">
    <source>
        <dbReference type="ARBA" id="ARBA00004141"/>
    </source>
</evidence>
<dbReference type="GO" id="GO:0016020">
    <property type="term" value="C:membrane"/>
    <property type="evidence" value="ECO:0007669"/>
    <property type="project" value="UniProtKB-SubCell"/>
</dbReference>
<dbReference type="OrthoDB" id="5805206at2759"/>
<keyword evidence="5 6" id="KW-0472">Membrane</keyword>
<sequence>MAPASECDLEAATIFFAPYRIVYLVNALLSATSLFTIFHFVRNYLFASPFHPNFRIFLLGYFLSAFVHSCIFLLNEALSLSRLLSYSEPCDALIPAFPYAMIHIPLVCCLISGIIGQALLVAERLAATVMVKTYENTSPRISLAVYLIIGVLLPILLVYWAYADGDFSHAAITALTPPRGTEIKASEHHLPVIIRRGLWRSGRFTLFGDYQQETRAYNGLLAVVSLPNIGKYCYNSLHPWFAFSLPIVASWQLAKLREKRTERTRQMVAVRAKGREGSDAYTQMLQQQWSR</sequence>
<feature type="transmembrane region" description="Helical" evidence="6">
    <location>
        <begin position="143"/>
        <end position="162"/>
    </location>
</feature>
<keyword evidence="8" id="KW-1185">Reference proteome</keyword>
<evidence type="ECO:0000256" key="6">
    <source>
        <dbReference type="SAM" id="Phobius"/>
    </source>
</evidence>
<dbReference type="PANTHER" id="PTHR31216:SF11">
    <property type="entry name" value="SERPENTINE RECEPTOR CLASS BETA-16-RELATED"/>
    <property type="match status" value="1"/>
</dbReference>
<proteinExistence type="inferred from homology"/>
<evidence type="ECO:0000256" key="2">
    <source>
        <dbReference type="ARBA" id="ARBA00006860"/>
    </source>
</evidence>
<protein>
    <submittedName>
        <fullName evidence="7">Uncharacterized protein</fullName>
    </submittedName>
</protein>
<keyword evidence="4 6" id="KW-1133">Transmembrane helix</keyword>
<keyword evidence="3 6" id="KW-0812">Transmembrane</keyword>
<evidence type="ECO:0000313" key="7">
    <source>
        <dbReference type="EMBL" id="CAD6198356.1"/>
    </source>
</evidence>
<reference evidence="7" key="1">
    <citation type="submission" date="2020-10" db="EMBL/GenBank/DDBJ databases">
        <authorList>
            <person name="Kikuchi T."/>
        </authorList>
    </citation>
    <scope>NUCLEOTIDE SEQUENCE</scope>
    <source>
        <strain evidence="7">NKZ352</strain>
    </source>
</reference>
<comment type="similarity">
    <text evidence="2">Belongs to the nematode receptor-like protein srb family.</text>
</comment>
<dbReference type="PANTHER" id="PTHR31216">
    <property type="entry name" value="SERPENTINE RECEPTOR CLASS BETA-1-RELATED-RELATED"/>
    <property type="match status" value="1"/>
</dbReference>
<dbReference type="InterPro" id="IPR002184">
    <property type="entry name" value="7TM_GPCR_serpentine_rcpt_Srb"/>
</dbReference>
<organism evidence="7 8">
    <name type="scientific">Caenorhabditis auriculariae</name>
    <dbReference type="NCBI Taxonomy" id="2777116"/>
    <lineage>
        <taxon>Eukaryota</taxon>
        <taxon>Metazoa</taxon>
        <taxon>Ecdysozoa</taxon>
        <taxon>Nematoda</taxon>
        <taxon>Chromadorea</taxon>
        <taxon>Rhabditida</taxon>
        <taxon>Rhabditina</taxon>
        <taxon>Rhabditomorpha</taxon>
        <taxon>Rhabditoidea</taxon>
        <taxon>Rhabditidae</taxon>
        <taxon>Peloderinae</taxon>
        <taxon>Caenorhabditis</taxon>
    </lineage>
</organism>
<dbReference type="GO" id="GO:0007606">
    <property type="term" value="P:sensory perception of chemical stimulus"/>
    <property type="evidence" value="ECO:0007669"/>
    <property type="project" value="InterPro"/>
</dbReference>
<dbReference type="EMBL" id="CAJGYM010000123">
    <property type="protein sequence ID" value="CAD6198356.1"/>
    <property type="molecule type" value="Genomic_DNA"/>
</dbReference>
<evidence type="ECO:0000256" key="5">
    <source>
        <dbReference type="ARBA" id="ARBA00023136"/>
    </source>
</evidence>
<dbReference type="AlphaFoldDB" id="A0A8S1HNX5"/>
<feature type="transmembrane region" description="Helical" evidence="6">
    <location>
        <begin position="94"/>
        <end position="122"/>
    </location>
</feature>
<dbReference type="Proteomes" id="UP000835052">
    <property type="component" value="Unassembled WGS sequence"/>
</dbReference>
<feature type="transmembrane region" description="Helical" evidence="6">
    <location>
        <begin position="21"/>
        <end position="41"/>
    </location>
</feature>
<dbReference type="Pfam" id="PF02175">
    <property type="entry name" value="7TM_GPCR_Srb"/>
    <property type="match status" value="1"/>
</dbReference>
<evidence type="ECO:0000313" key="8">
    <source>
        <dbReference type="Proteomes" id="UP000835052"/>
    </source>
</evidence>
<gene>
    <name evidence="7" type="ORF">CAUJ_LOCUS14262</name>
</gene>
<feature type="transmembrane region" description="Helical" evidence="6">
    <location>
        <begin position="53"/>
        <end position="74"/>
    </location>
</feature>
<comment type="subcellular location">
    <subcellularLocation>
        <location evidence="1">Membrane</location>
        <topology evidence="1">Multi-pass membrane protein</topology>
    </subcellularLocation>
</comment>
<accession>A0A8S1HNX5</accession>
<evidence type="ECO:0000256" key="4">
    <source>
        <dbReference type="ARBA" id="ARBA00022989"/>
    </source>
</evidence>
<dbReference type="GO" id="GO:0004888">
    <property type="term" value="F:transmembrane signaling receptor activity"/>
    <property type="evidence" value="ECO:0007669"/>
    <property type="project" value="InterPro"/>
</dbReference>
<comment type="caution">
    <text evidence="7">The sequence shown here is derived from an EMBL/GenBank/DDBJ whole genome shotgun (WGS) entry which is preliminary data.</text>
</comment>